<dbReference type="Proteomes" id="UP000825015">
    <property type="component" value="Chromosome"/>
</dbReference>
<evidence type="ECO:0000313" key="2">
    <source>
        <dbReference type="Proteomes" id="UP000825015"/>
    </source>
</evidence>
<gene>
    <name evidence="1" type="ORF">MarbSA_09500</name>
</gene>
<sequence length="135" mass="15391">MYQYQIKINMKNKRLILLVIIIIFLLLFVIISNNLTLQTGSGSGSSEMTKSISFKEHFENGEKVDIISNFKTMTPDEKISYIEKLASSKGYGDIIEFDPSDGFQIWYATNDSYNPEKSIEIIIQNSTGKVVIYTE</sequence>
<keyword evidence="2" id="KW-1185">Reference proteome</keyword>
<protein>
    <submittedName>
        <fullName evidence="1">Uncharacterized protein</fullName>
    </submittedName>
</protein>
<proteinExistence type="predicted"/>
<dbReference type="EMBL" id="AP019779">
    <property type="protein sequence ID" value="BBL61910.1"/>
    <property type="molecule type" value="Genomic_DNA"/>
</dbReference>
<evidence type="ECO:0000313" key="1">
    <source>
        <dbReference type="EMBL" id="BBL61910.1"/>
    </source>
</evidence>
<organism evidence="1 2">
    <name type="scientific">Methanobrevibacter arboriphilus</name>
    <dbReference type="NCBI Taxonomy" id="39441"/>
    <lineage>
        <taxon>Archaea</taxon>
        <taxon>Methanobacteriati</taxon>
        <taxon>Methanobacteriota</taxon>
        <taxon>Methanomada group</taxon>
        <taxon>Methanobacteria</taxon>
        <taxon>Methanobacteriales</taxon>
        <taxon>Methanobacteriaceae</taxon>
        <taxon>Methanobrevibacter</taxon>
    </lineage>
</organism>
<reference evidence="1" key="1">
    <citation type="submission" date="2019-06" db="EMBL/GenBank/DDBJ databases">
        <title>Complete genome sequence of Methanobrevibacter arboriphilus strain SA.</title>
        <authorList>
            <person name="Asakawa S."/>
        </authorList>
    </citation>
    <scope>NUCLEOTIDE SEQUENCE</scope>
    <source>
        <strain evidence="1">SA</strain>
    </source>
</reference>
<accession>A0ACA8R2L6</accession>
<name>A0ACA8R2L6_METAZ</name>